<evidence type="ECO:0000256" key="4">
    <source>
        <dbReference type="SAM" id="MobiDB-lite"/>
    </source>
</evidence>
<dbReference type="Pfam" id="PF01981">
    <property type="entry name" value="PTH2"/>
    <property type="match status" value="1"/>
</dbReference>
<dbReference type="GeneID" id="85484129"/>
<dbReference type="AlphaFoldDB" id="A0A1I0SEV5"/>
<feature type="region of interest" description="Disordered" evidence="4">
    <location>
        <begin position="1"/>
        <end position="29"/>
    </location>
</feature>
<dbReference type="EMBL" id="FOJN01000001">
    <property type="protein sequence ID" value="SFA38038.1"/>
    <property type="molecule type" value="Genomic_DNA"/>
</dbReference>
<keyword evidence="2 5" id="KW-0378">Hydrolase</keyword>
<accession>A0A1I0SEV5</accession>
<dbReference type="InterPro" id="IPR023476">
    <property type="entry name" value="Pep_tRNA_hydro_II_dom_sf"/>
</dbReference>
<evidence type="ECO:0000256" key="3">
    <source>
        <dbReference type="ARBA" id="ARBA00048707"/>
    </source>
</evidence>
<evidence type="ECO:0000256" key="1">
    <source>
        <dbReference type="ARBA" id="ARBA00013260"/>
    </source>
</evidence>
<protein>
    <recommendedName>
        <fullName evidence="1">peptidyl-tRNA hydrolase</fullName>
        <ecNumber evidence="1">3.1.1.29</ecNumber>
    </recommendedName>
</protein>
<proteinExistence type="predicted"/>
<gene>
    <name evidence="5" type="ORF">SAMN05444374_10156</name>
</gene>
<dbReference type="EC" id="3.1.1.29" evidence="1"/>
<dbReference type="RefSeq" id="WP_371828469.1">
    <property type="nucleotide sequence ID" value="NZ_FOJN01000001.1"/>
</dbReference>
<organism evidence="5 6">
    <name type="scientific">Rhodococcoides kroppenstedtii</name>
    <dbReference type="NCBI Taxonomy" id="293050"/>
    <lineage>
        <taxon>Bacteria</taxon>
        <taxon>Bacillati</taxon>
        <taxon>Actinomycetota</taxon>
        <taxon>Actinomycetes</taxon>
        <taxon>Mycobacteriales</taxon>
        <taxon>Nocardiaceae</taxon>
        <taxon>Rhodococcoides</taxon>
    </lineage>
</organism>
<dbReference type="InterPro" id="IPR002833">
    <property type="entry name" value="PTH2"/>
</dbReference>
<evidence type="ECO:0000256" key="2">
    <source>
        <dbReference type="ARBA" id="ARBA00022801"/>
    </source>
</evidence>
<reference evidence="5 6" key="1">
    <citation type="submission" date="2016-10" db="EMBL/GenBank/DDBJ databases">
        <authorList>
            <person name="de Groot N.N."/>
        </authorList>
    </citation>
    <scope>NUCLEOTIDE SEQUENCE [LARGE SCALE GENOMIC DNA]</scope>
    <source>
        <strain evidence="5 6">DSM 44908</strain>
    </source>
</reference>
<dbReference type="SUPFAM" id="SSF102462">
    <property type="entry name" value="Peptidyl-tRNA hydrolase II"/>
    <property type="match status" value="1"/>
</dbReference>
<evidence type="ECO:0000313" key="6">
    <source>
        <dbReference type="Proteomes" id="UP000182054"/>
    </source>
</evidence>
<dbReference type="Proteomes" id="UP000182054">
    <property type="component" value="Unassembled WGS sequence"/>
</dbReference>
<sequence>MTEPHRDPETGPGPEPEPATEPDTSLTDRHAALVRMADGADRFGSRRDPDDPGDVRAMPMVLHIPKAEPPARSALLRAAATATALVCLDPRVGPDGPWHGEYTAWLDARIRKVSRRARGAQWAAAQEVDGITTTVDGASARVYVPCRVRDLDPRLRKLQVEGTDLPLDDRTDAPDPDALVLWVNGTLDMTVGKTAAQVGHAVMLAAGRLPVETVERWFRRGCPTDVRIADEARWTESTALGDAVVGVRDAGFTEVAPGSTTVLADLRSIT</sequence>
<evidence type="ECO:0000313" key="5">
    <source>
        <dbReference type="EMBL" id="SFA38038.1"/>
    </source>
</evidence>
<dbReference type="GO" id="GO:0004045">
    <property type="term" value="F:peptidyl-tRNA hydrolase activity"/>
    <property type="evidence" value="ECO:0007669"/>
    <property type="project" value="UniProtKB-EC"/>
</dbReference>
<dbReference type="Gene3D" id="3.40.1490.10">
    <property type="entry name" value="Bit1"/>
    <property type="match status" value="1"/>
</dbReference>
<name>A0A1I0SEV5_9NOCA</name>
<comment type="catalytic activity">
    <reaction evidence="3">
        <text>an N-acyl-L-alpha-aminoacyl-tRNA + H2O = an N-acyl-L-amino acid + a tRNA + H(+)</text>
        <dbReference type="Rhea" id="RHEA:54448"/>
        <dbReference type="Rhea" id="RHEA-COMP:10123"/>
        <dbReference type="Rhea" id="RHEA-COMP:13883"/>
        <dbReference type="ChEBI" id="CHEBI:15377"/>
        <dbReference type="ChEBI" id="CHEBI:15378"/>
        <dbReference type="ChEBI" id="CHEBI:59874"/>
        <dbReference type="ChEBI" id="CHEBI:78442"/>
        <dbReference type="ChEBI" id="CHEBI:138191"/>
        <dbReference type="EC" id="3.1.1.29"/>
    </reaction>
</comment>